<proteinExistence type="predicted"/>
<protein>
    <submittedName>
        <fullName evidence="1">Uncharacterized protein</fullName>
    </submittedName>
</protein>
<sequence length="79" mass="8869">MYEACPQAPRAREGARAVRGEEGRVLAEACRSVVDDGVPMQRLSVALGRGATWLHWLLGCHDLRPELRKARTTSRRTRN</sequence>
<dbReference type="KEGG" id="brz:CFK38_11310"/>
<keyword evidence="2" id="KW-1185">Reference proteome</keyword>
<reference evidence="2" key="1">
    <citation type="submission" date="2017-09" db="EMBL/GenBank/DDBJ databases">
        <title>Brachybacterium sp. VM2412.</title>
        <authorList>
            <person name="Tak E.J."/>
            <person name="Bae J.-W."/>
        </authorList>
    </citation>
    <scope>NUCLEOTIDE SEQUENCE [LARGE SCALE GENOMIC DNA]</scope>
    <source>
        <strain evidence="2">VM2412</strain>
    </source>
</reference>
<accession>A0A291GRX1</accession>
<dbReference type="EMBL" id="CP023563">
    <property type="protein sequence ID" value="ATG53223.1"/>
    <property type="molecule type" value="Genomic_DNA"/>
</dbReference>
<evidence type="ECO:0000313" key="1">
    <source>
        <dbReference type="EMBL" id="ATG53223.1"/>
    </source>
</evidence>
<gene>
    <name evidence="1" type="ORF">CFK38_11310</name>
</gene>
<dbReference type="Proteomes" id="UP000218165">
    <property type="component" value="Chromosome"/>
</dbReference>
<name>A0A291GRX1_9MICO</name>
<evidence type="ECO:0000313" key="2">
    <source>
        <dbReference type="Proteomes" id="UP000218165"/>
    </source>
</evidence>
<dbReference type="AlphaFoldDB" id="A0A291GRX1"/>
<organism evidence="1 2">
    <name type="scientific">Brachybacterium vulturis</name>
    <dbReference type="NCBI Taxonomy" id="2017484"/>
    <lineage>
        <taxon>Bacteria</taxon>
        <taxon>Bacillati</taxon>
        <taxon>Actinomycetota</taxon>
        <taxon>Actinomycetes</taxon>
        <taxon>Micrococcales</taxon>
        <taxon>Dermabacteraceae</taxon>
        <taxon>Brachybacterium</taxon>
    </lineage>
</organism>